<evidence type="ECO:0000313" key="3">
    <source>
        <dbReference type="Proteomes" id="UP000809789"/>
    </source>
</evidence>
<dbReference type="PANTHER" id="PTHR40642:SF1">
    <property type="entry name" value="YALI0F31295P"/>
    <property type="match status" value="1"/>
</dbReference>
<evidence type="ECO:0000256" key="1">
    <source>
        <dbReference type="SAM" id="MobiDB-lite"/>
    </source>
</evidence>
<feature type="compositionally biased region" description="Polar residues" evidence="1">
    <location>
        <begin position="190"/>
        <end position="200"/>
    </location>
</feature>
<feature type="compositionally biased region" description="Basic residues" evidence="1">
    <location>
        <begin position="139"/>
        <end position="160"/>
    </location>
</feature>
<dbReference type="EMBL" id="JAESVG020000008">
    <property type="protein sequence ID" value="KAG8625019.1"/>
    <property type="molecule type" value="Genomic_DNA"/>
</dbReference>
<comment type="caution">
    <text evidence="2">The sequence shown here is derived from an EMBL/GenBank/DDBJ whole genome shotgun (WGS) entry which is preliminary data.</text>
</comment>
<keyword evidence="3" id="KW-1185">Reference proteome</keyword>
<accession>A0A8K0PGX8</accession>
<reference evidence="2" key="1">
    <citation type="submission" date="2021-07" db="EMBL/GenBank/DDBJ databases">
        <title>Elsinoe batatas strain:CRI-CJ2 Genome sequencing and assembly.</title>
        <authorList>
            <person name="Huang L."/>
        </authorList>
    </citation>
    <scope>NUCLEOTIDE SEQUENCE</scope>
    <source>
        <strain evidence="2">CRI-CJ2</strain>
    </source>
</reference>
<proteinExistence type="predicted"/>
<feature type="compositionally biased region" description="Acidic residues" evidence="1">
    <location>
        <begin position="241"/>
        <end position="253"/>
    </location>
</feature>
<dbReference type="InterPro" id="IPR024526">
    <property type="entry name" value="DUF3807"/>
</dbReference>
<gene>
    <name evidence="2" type="ORF">KVT40_006770</name>
</gene>
<name>A0A8K0PGX8_9PEZI</name>
<dbReference type="Proteomes" id="UP000809789">
    <property type="component" value="Unassembled WGS sequence"/>
</dbReference>
<dbReference type="Pfam" id="PF12720">
    <property type="entry name" value="DUF3807"/>
    <property type="match status" value="1"/>
</dbReference>
<dbReference type="PANTHER" id="PTHR40642">
    <property type="entry name" value="YALI0F31295P"/>
    <property type="match status" value="1"/>
</dbReference>
<organism evidence="2 3">
    <name type="scientific">Elsinoe batatas</name>
    <dbReference type="NCBI Taxonomy" id="2601811"/>
    <lineage>
        <taxon>Eukaryota</taxon>
        <taxon>Fungi</taxon>
        <taxon>Dikarya</taxon>
        <taxon>Ascomycota</taxon>
        <taxon>Pezizomycotina</taxon>
        <taxon>Dothideomycetes</taxon>
        <taxon>Dothideomycetidae</taxon>
        <taxon>Myriangiales</taxon>
        <taxon>Elsinoaceae</taxon>
        <taxon>Elsinoe</taxon>
    </lineage>
</organism>
<dbReference type="OrthoDB" id="5422320at2759"/>
<feature type="region of interest" description="Disordered" evidence="1">
    <location>
        <begin position="119"/>
        <end position="253"/>
    </location>
</feature>
<evidence type="ECO:0000313" key="2">
    <source>
        <dbReference type="EMBL" id="KAG8625019.1"/>
    </source>
</evidence>
<protein>
    <submittedName>
        <fullName evidence="2">Uncharacterized protein</fullName>
    </submittedName>
</protein>
<sequence length="253" mass="28261">METISVPTVTEDDLRAFHPKHFPSASAPIQFFTSTSYINEEDDGLGYYPDGTKRYLTDEQIAIFRHSELFKIIRDREIAEISGEHEVHGEQHGEVASHQRAANTNRFQYSRGAIALKDFVDEPEPSSQSTTNPTGTTKTKTRAQKLRRSAKKRKRAMRQKQFRDAAADVNRNVSGDDNGGSGDEVAATTIGPTESATQQDHASKADVNVPAAGGWREFVEDEDEDGSGNGRTHRRLARELDEQEYEATELVYD</sequence>
<dbReference type="AlphaFoldDB" id="A0A8K0PGX8"/>